<organism evidence="1 2">
    <name type="scientific">Pannus brasiliensis CCIBt3594</name>
    <dbReference type="NCBI Taxonomy" id="1427578"/>
    <lineage>
        <taxon>Bacteria</taxon>
        <taxon>Bacillati</taxon>
        <taxon>Cyanobacteriota</taxon>
        <taxon>Cyanophyceae</taxon>
        <taxon>Oscillatoriophycideae</taxon>
        <taxon>Chroococcales</taxon>
        <taxon>Microcystaceae</taxon>
        <taxon>Pannus</taxon>
    </lineage>
</organism>
<evidence type="ECO:0000313" key="1">
    <source>
        <dbReference type="EMBL" id="MEG3437032.1"/>
    </source>
</evidence>
<accession>A0AAW9QST3</accession>
<dbReference type="Proteomes" id="UP001328733">
    <property type="component" value="Unassembled WGS sequence"/>
</dbReference>
<keyword evidence="2" id="KW-1185">Reference proteome</keyword>
<comment type="caution">
    <text evidence="1">The sequence shown here is derived from an EMBL/GenBank/DDBJ whole genome shotgun (WGS) entry which is preliminary data.</text>
</comment>
<dbReference type="EMBL" id="JBAFSM010000012">
    <property type="protein sequence ID" value="MEG3437032.1"/>
    <property type="molecule type" value="Genomic_DNA"/>
</dbReference>
<gene>
    <name evidence="1" type="ORF">V0288_07865</name>
</gene>
<dbReference type="AlphaFoldDB" id="A0AAW9QST3"/>
<sequence length="117" mass="13951">MTTLPEKLAQEYLEIIHKYYPRAGSLIDYCHVKVIDCFIERLGKRCYYIGIYCPDELIQSVYKHHRDLREVAENMGLTDAVLMNASKIIRDPMSKLKEQNPRLWLEIYWVALQRFNL</sequence>
<name>A0AAW9QST3_9CHRO</name>
<dbReference type="RefSeq" id="WP_332864516.1">
    <property type="nucleotide sequence ID" value="NZ_JBAFSM010000012.1"/>
</dbReference>
<proteinExistence type="predicted"/>
<reference evidence="1 2" key="1">
    <citation type="submission" date="2024-01" db="EMBL/GenBank/DDBJ databases">
        <title>Genomic insights into the taxonomy and metabolism of the cyanobacterium Pannus brasiliensis CCIBt3594.</title>
        <authorList>
            <person name="Machado M."/>
            <person name="Botero N.B."/>
            <person name="Andreote A.P.D."/>
            <person name="Feitosa A.M.T."/>
            <person name="Popin R."/>
            <person name="Sivonen K."/>
            <person name="Fiore M.F."/>
        </authorList>
    </citation>
    <scope>NUCLEOTIDE SEQUENCE [LARGE SCALE GENOMIC DNA]</scope>
    <source>
        <strain evidence="1 2">CCIBt3594</strain>
    </source>
</reference>
<evidence type="ECO:0000313" key="2">
    <source>
        <dbReference type="Proteomes" id="UP001328733"/>
    </source>
</evidence>
<protein>
    <submittedName>
        <fullName evidence="1">Uncharacterized protein</fullName>
    </submittedName>
</protein>